<sequence length="58" mass="6253">MLTPMTAGVAAAFAAREQRDRVSAIIWRGKLPADHFDGFGLMLKLPNGASGPLYLPVR</sequence>
<evidence type="ECO:0000313" key="1">
    <source>
        <dbReference type="EMBL" id="QNN64657.1"/>
    </source>
</evidence>
<gene>
    <name evidence="1" type="ORF">H9L12_10265</name>
</gene>
<keyword evidence="2" id="KW-1185">Reference proteome</keyword>
<dbReference type="RefSeq" id="WP_187541656.1">
    <property type="nucleotide sequence ID" value="NZ_CP060717.1"/>
</dbReference>
<dbReference type="Proteomes" id="UP000515955">
    <property type="component" value="Chromosome"/>
</dbReference>
<evidence type="ECO:0000313" key="2">
    <source>
        <dbReference type="Proteomes" id="UP000515955"/>
    </source>
</evidence>
<organism evidence="1 2">
    <name type="scientific">Sphingomonas rhizophila</name>
    <dbReference type="NCBI Taxonomy" id="2071607"/>
    <lineage>
        <taxon>Bacteria</taxon>
        <taxon>Pseudomonadati</taxon>
        <taxon>Pseudomonadota</taxon>
        <taxon>Alphaproteobacteria</taxon>
        <taxon>Sphingomonadales</taxon>
        <taxon>Sphingomonadaceae</taxon>
        <taxon>Sphingomonas</taxon>
    </lineage>
</organism>
<dbReference type="AlphaFoldDB" id="A0A7G9S9Y2"/>
<protein>
    <submittedName>
        <fullName evidence="1">Uncharacterized protein</fullName>
    </submittedName>
</protein>
<dbReference type="KEGG" id="srhi:H9L12_10265"/>
<accession>A0A7G9S9Y2</accession>
<proteinExistence type="predicted"/>
<name>A0A7G9S9Y2_9SPHN</name>
<reference evidence="1 2" key="1">
    <citation type="submission" date="2020-08" db="EMBL/GenBank/DDBJ databases">
        <title>Genome sequence of Sphingomonas rhizophila KACC 19189T.</title>
        <authorList>
            <person name="Hyun D.-W."/>
            <person name="Bae J.-W."/>
        </authorList>
    </citation>
    <scope>NUCLEOTIDE SEQUENCE [LARGE SCALE GENOMIC DNA]</scope>
    <source>
        <strain evidence="1 2">KACC 19189</strain>
    </source>
</reference>
<dbReference type="EMBL" id="CP060717">
    <property type="protein sequence ID" value="QNN64657.1"/>
    <property type="molecule type" value="Genomic_DNA"/>
</dbReference>